<dbReference type="InParanoid" id="D2VCZ7"/>
<dbReference type="KEGG" id="ngr:NAEGRDRAFT_66744"/>
<proteinExistence type="predicted"/>
<dbReference type="Proteomes" id="UP000006671">
    <property type="component" value="Unassembled WGS sequence"/>
</dbReference>
<dbReference type="VEuPathDB" id="AmoebaDB:NAEGRDRAFT_66744"/>
<evidence type="ECO:0000313" key="2">
    <source>
        <dbReference type="Proteomes" id="UP000006671"/>
    </source>
</evidence>
<gene>
    <name evidence="1" type="ORF">NAEGRDRAFT_66744</name>
</gene>
<protein>
    <submittedName>
        <fullName evidence="1">Predicted protein</fullName>
    </submittedName>
</protein>
<dbReference type="GeneID" id="8850594"/>
<name>D2VCZ7_NAEGR</name>
<dbReference type="OMA" id="GVFIQLH"/>
<evidence type="ECO:0000313" key="1">
    <source>
        <dbReference type="EMBL" id="EFC45508.1"/>
    </source>
</evidence>
<dbReference type="RefSeq" id="XP_002678252.1">
    <property type="nucleotide sequence ID" value="XM_002678206.1"/>
</dbReference>
<dbReference type="EMBL" id="GG738863">
    <property type="protein sequence ID" value="EFC45508.1"/>
    <property type="molecule type" value="Genomic_DNA"/>
</dbReference>
<sequence length="443" mass="51583">MKIKQQALVPNVDRSEEDLDLMRIEILKLLIVYVKSKTSLLFLLFKDEYQDDYYYKNKNRIFKWLNNFKVDVQGRKESLNTILNNNWLELNVKFIVNSLVESLGGGVDILTTLEKSQFVQLMTINKELPTIIKYLNELKDGQPIPKEILIYLDKCGFIWGKTKTYHEYISFIIKQIRLVLKCESYRKIYLKGKNEFIPVEHFQNAEVTQPLKEKFGIQNCLWIPGIYESNSLPLTSGGISISVKGFGVFIQLHSLLKDKQIYYSLDRNELILHEIIHACRECVGSEMFEEEFAYSLSPSRLRKLLSPITRGSSESLLFYLISIISITSDLPSFPRWFARVSKIPFIILTLIGLFRLMRSKQYLNGAFNYLTVKQNISPSTASCILFRLTDDEILMLFNLFKQNSNTGIREIVSRKLEQGIDINQRWSVIVDRFLPSFQNVSKL</sequence>
<accession>D2VCZ7</accession>
<dbReference type="AlphaFoldDB" id="D2VCZ7"/>
<keyword evidence="2" id="KW-1185">Reference proteome</keyword>
<organism evidence="2">
    <name type="scientific">Naegleria gruberi</name>
    <name type="common">Amoeba</name>
    <dbReference type="NCBI Taxonomy" id="5762"/>
    <lineage>
        <taxon>Eukaryota</taxon>
        <taxon>Discoba</taxon>
        <taxon>Heterolobosea</taxon>
        <taxon>Tetramitia</taxon>
        <taxon>Eutetramitia</taxon>
        <taxon>Vahlkampfiidae</taxon>
        <taxon>Naegleria</taxon>
    </lineage>
</organism>
<reference evidence="1 2" key="1">
    <citation type="journal article" date="2010" name="Cell">
        <title>The genome of Naegleria gruberi illuminates early eukaryotic versatility.</title>
        <authorList>
            <person name="Fritz-Laylin L.K."/>
            <person name="Prochnik S.E."/>
            <person name="Ginger M.L."/>
            <person name="Dacks J.B."/>
            <person name="Carpenter M.L."/>
            <person name="Field M.C."/>
            <person name="Kuo A."/>
            <person name="Paredez A."/>
            <person name="Chapman J."/>
            <person name="Pham J."/>
            <person name="Shu S."/>
            <person name="Neupane R."/>
            <person name="Cipriano M."/>
            <person name="Mancuso J."/>
            <person name="Tu H."/>
            <person name="Salamov A."/>
            <person name="Lindquist E."/>
            <person name="Shapiro H."/>
            <person name="Lucas S."/>
            <person name="Grigoriev I.V."/>
            <person name="Cande W.Z."/>
            <person name="Fulton C."/>
            <person name="Rokhsar D.S."/>
            <person name="Dawson S.C."/>
        </authorList>
    </citation>
    <scope>NUCLEOTIDE SEQUENCE [LARGE SCALE GENOMIC DNA]</scope>
    <source>
        <strain evidence="1 2">NEG-M</strain>
    </source>
</reference>
<dbReference type="OrthoDB" id="10374258at2759"/>